<dbReference type="PIRSF" id="PIRSF011018">
    <property type="entry name" value="Nicalin"/>
    <property type="match status" value="1"/>
</dbReference>
<keyword evidence="7 10" id="KW-0472">Membrane</keyword>
<dbReference type="OrthoDB" id="5913609at2759"/>
<sequence length="565" mass="63335">MWENVPDFLELFRNFPVSISVLFVVPIVLLSGPVSPVMAAHEFPVFRMQQFDLHQTQSGSRSSLVNMEARPLTSDMLTRRCVVTRLSDLTIDRFKDAVQTFGAGAVLILLPKNTSVASLDQLEEWQQLERDLLTIEVPVAVYFAYEDKELSEIYDDIKTAVTSDQAGSAFEALLGVASASGYQMVVNVGEAKQIKDAAITSLQGKLSGMGIDEQLPTIAVVAHYDAFGIAPSISFGSDDNGSGVVALLELARLFSRLYADPRMQARYNLVFFLSGGGKFNYQGTKRWLEDNLDNPETSVLSDVDYVLCLDSIGKTDHMFLHVSKPPKEGTPAFALVEEFKMVAEEIFKDLNFTMVHKKINLAEETLSWEHERFSLHTQRLPAGTLSHLADPQVLGRSSIFDVRSSENDGKLNRNVEYIAEVLARHVFNLTTKGFSKNMRVFSASMAVDSHFVKTWMDYLGSQARAAQLFHKDHPFLTGLEQTFSKFVKDVKRFTAKADKRDPEFVFYDRPDTKMFAYRVKPAVFDLFLALGIASYLGMFYLALANFNILTEILPRPVSNMKAKQP</sequence>
<evidence type="ECO:0000256" key="5">
    <source>
        <dbReference type="ARBA" id="ARBA00022824"/>
    </source>
</evidence>
<evidence type="ECO:0000256" key="3">
    <source>
        <dbReference type="ARBA" id="ARBA00022692"/>
    </source>
</evidence>
<dbReference type="InterPro" id="IPR016574">
    <property type="entry name" value="Nicalin"/>
</dbReference>
<keyword evidence="13" id="KW-1185">Reference proteome</keyword>
<dbReference type="AlphaFoldDB" id="A0A2B4SC31"/>
<dbReference type="Proteomes" id="UP000225706">
    <property type="component" value="Unassembled WGS sequence"/>
</dbReference>
<keyword evidence="6 10" id="KW-1133">Transmembrane helix</keyword>
<keyword evidence="5" id="KW-0256">Endoplasmic reticulum</keyword>
<dbReference type="EMBL" id="LSMT01000122">
    <property type="protein sequence ID" value="PFX26603.1"/>
    <property type="molecule type" value="Genomic_DNA"/>
</dbReference>
<proteinExistence type="inferred from homology"/>
<feature type="domain" description="Peptidase M28" evidence="11">
    <location>
        <begin position="217"/>
        <end position="322"/>
    </location>
</feature>
<dbReference type="PANTHER" id="PTHR31826">
    <property type="entry name" value="NICALIN"/>
    <property type="match status" value="1"/>
</dbReference>
<dbReference type="GO" id="GO:0009966">
    <property type="term" value="P:regulation of signal transduction"/>
    <property type="evidence" value="ECO:0007669"/>
    <property type="project" value="InterPro"/>
</dbReference>
<name>A0A2B4SC31_STYPI</name>
<dbReference type="PROSITE" id="PS00018">
    <property type="entry name" value="EF_HAND_1"/>
    <property type="match status" value="1"/>
</dbReference>
<comment type="similarity">
    <text evidence="2 9">Belongs to the nicastrin family.</text>
</comment>
<dbReference type="SUPFAM" id="SSF53187">
    <property type="entry name" value="Zn-dependent exopeptidases"/>
    <property type="match status" value="1"/>
</dbReference>
<evidence type="ECO:0000259" key="11">
    <source>
        <dbReference type="Pfam" id="PF04389"/>
    </source>
</evidence>
<evidence type="ECO:0000256" key="7">
    <source>
        <dbReference type="ARBA" id="ARBA00023136"/>
    </source>
</evidence>
<protein>
    <recommendedName>
        <fullName evidence="9">Nicalin</fullName>
    </recommendedName>
</protein>
<comment type="subcellular location">
    <subcellularLocation>
        <location evidence="1">Endoplasmic reticulum membrane</location>
        <topology evidence="1">Single-pass membrane protein</topology>
    </subcellularLocation>
</comment>
<gene>
    <name evidence="12" type="primary">ncl1</name>
    <name evidence="12" type="ORF">AWC38_SpisGene8715</name>
</gene>
<dbReference type="InterPro" id="IPR007484">
    <property type="entry name" value="Peptidase_M28"/>
</dbReference>
<organism evidence="12 13">
    <name type="scientific">Stylophora pistillata</name>
    <name type="common">Smooth cauliflower coral</name>
    <dbReference type="NCBI Taxonomy" id="50429"/>
    <lineage>
        <taxon>Eukaryota</taxon>
        <taxon>Metazoa</taxon>
        <taxon>Cnidaria</taxon>
        <taxon>Anthozoa</taxon>
        <taxon>Hexacorallia</taxon>
        <taxon>Scleractinia</taxon>
        <taxon>Astrocoeniina</taxon>
        <taxon>Pocilloporidae</taxon>
        <taxon>Stylophora</taxon>
    </lineage>
</organism>
<dbReference type="CDD" id="cd03882">
    <property type="entry name" value="M28_nicalin_like"/>
    <property type="match status" value="1"/>
</dbReference>
<keyword evidence="3 10" id="KW-0812">Transmembrane</keyword>
<dbReference type="InterPro" id="IPR018247">
    <property type="entry name" value="EF_Hand_1_Ca_BS"/>
</dbReference>
<evidence type="ECO:0000313" key="12">
    <source>
        <dbReference type="EMBL" id="PFX26603.1"/>
    </source>
</evidence>
<evidence type="ECO:0000256" key="4">
    <source>
        <dbReference type="ARBA" id="ARBA00022729"/>
    </source>
</evidence>
<keyword evidence="8" id="KW-0325">Glycoprotein</keyword>
<dbReference type="Pfam" id="PF04389">
    <property type="entry name" value="Peptidase_M28"/>
    <property type="match status" value="1"/>
</dbReference>
<evidence type="ECO:0000256" key="8">
    <source>
        <dbReference type="ARBA" id="ARBA00023180"/>
    </source>
</evidence>
<evidence type="ECO:0000256" key="2">
    <source>
        <dbReference type="ARBA" id="ARBA00007717"/>
    </source>
</evidence>
<evidence type="ECO:0000313" key="13">
    <source>
        <dbReference type="Proteomes" id="UP000225706"/>
    </source>
</evidence>
<evidence type="ECO:0000256" key="9">
    <source>
        <dbReference type="PIRNR" id="PIRNR011018"/>
    </source>
</evidence>
<dbReference type="GO" id="GO:0005789">
    <property type="term" value="C:endoplasmic reticulum membrane"/>
    <property type="evidence" value="ECO:0007669"/>
    <property type="project" value="UniProtKB-SubCell"/>
</dbReference>
<feature type="transmembrane region" description="Helical" evidence="10">
    <location>
        <begin position="522"/>
        <end position="543"/>
    </location>
</feature>
<comment type="caution">
    <text evidence="12">The sequence shown here is derived from an EMBL/GenBank/DDBJ whole genome shotgun (WGS) entry which is preliminary data.</text>
</comment>
<feature type="transmembrane region" description="Helical" evidence="10">
    <location>
        <begin position="20"/>
        <end position="40"/>
    </location>
</feature>
<keyword evidence="4" id="KW-0732">Signal</keyword>
<dbReference type="Gene3D" id="3.40.630.10">
    <property type="entry name" value="Zn peptidases"/>
    <property type="match status" value="1"/>
</dbReference>
<evidence type="ECO:0000256" key="6">
    <source>
        <dbReference type="ARBA" id="ARBA00022989"/>
    </source>
</evidence>
<dbReference type="STRING" id="50429.A0A2B4SC31"/>
<reference evidence="13" key="1">
    <citation type="journal article" date="2017" name="bioRxiv">
        <title>Comparative analysis of the genomes of Stylophora pistillata and Acropora digitifera provides evidence for extensive differences between species of corals.</title>
        <authorList>
            <person name="Voolstra C.R."/>
            <person name="Li Y."/>
            <person name="Liew Y.J."/>
            <person name="Baumgarten S."/>
            <person name="Zoccola D."/>
            <person name="Flot J.-F."/>
            <person name="Tambutte S."/>
            <person name="Allemand D."/>
            <person name="Aranda M."/>
        </authorList>
    </citation>
    <scope>NUCLEOTIDE SEQUENCE [LARGE SCALE GENOMIC DNA]</scope>
</reference>
<accession>A0A2B4SC31</accession>
<evidence type="ECO:0000256" key="1">
    <source>
        <dbReference type="ARBA" id="ARBA00004389"/>
    </source>
</evidence>
<evidence type="ECO:0000256" key="10">
    <source>
        <dbReference type="SAM" id="Phobius"/>
    </source>
</evidence>